<keyword evidence="12 18" id="KW-0378">Hydrolase</keyword>
<reference evidence="19 20" key="1">
    <citation type="submission" date="2021-10" db="EMBL/GenBank/DDBJ databases">
        <title>Draft genome of Aestuariibacter halophilus JC2043.</title>
        <authorList>
            <person name="Emsley S.A."/>
            <person name="Pfannmuller K.M."/>
            <person name="Ushijima B."/>
            <person name="Saw J.H."/>
            <person name="Videau P."/>
        </authorList>
    </citation>
    <scope>NUCLEOTIDE SEQUENCE [LARGE SCALE GENOMIC DNA]</scope>
    <source>
        <strain evidence="19 20">JC2043</strain>
    </source>
</reference>
<dbReference type="EC" id="3.1.1.32" evidence="5 18"/>
<evidence type="ECO:0000256" key="1">
    <source>
        <dbReference type="ARBA" id="ARBA00000111"/>
    </source>
</evidence>
<comment type="similarity">
    <text evidence="3 18">Belongs to the phospholipase A1 family.</text>
</comment>
<dbReference type="EC" id="3.1.1.4" evidence="6 18"/>
<gene>
    <name evidence="19" type="ORF">LJ739_14260</name>
</gene>
<feature type="signal peptide" evidence="18">
    <location>
        <begin position="1"/>
        <end position="24"/>
    </location>
</feature>
<evidence type="ECO:0000256" key="5">
    <source>
        <dbReference type="ARBA" id="ARBA00013179"/>
    </source>
</evidence>
<evidence type="ECO:0000256" key="11">
    <source>
        <dbReference type="ARBA" id="ARBA00022729"/>
    </source>
</evidence>
<organism evidence="19 20">
    <name type="scientific">Fluctibacter halophilus</name>
    <dbReference type="NCBI Taxonomy" id="226011"/>
    <lineage>
        <taxon>Bacteria</taxon>
        <taxon>Pseudomonadati</taxon>
        <taxon>Pseudomonadota</taxon>
        <taxon>Gammaproteobacteria</taxon>
        <taxon>Alteromonadales</taxon>
        <taxon>Alteromonadaceae</taxon>
        <taxon>Fluctibacter</taxon>
    </lineage>
</organism>
<dbReference type="Pfam" id="PF02253">
    <property type="entry name" value="PLA1"/>
    <property type="match status" value="1"/>
</dbReference>
<protein>
    <recommendedName>
        <fullName evidence="7 18">Phospholipase A1</fullName>
        <ecNumber evidence="5 18">3.1.1.32</ecNumber>
        <ecNumber evidence="6 18">3.1.1.4</ecNumber>
    </recommendedName>
    <alternativeName>
        <fullName evidence="18">Phosphatidylcholine 1-acylhydrolase</fullName>
    </alternativeName>
</protein>
<keyword evidence="8" id="KW-1134">Transmembrane beta strand</keyword>
<comment type="subunit">
    <text evidence="4 18">Homodimer; dimerization is reversible, and the dimeric form is the active one.</text>
</comment>
<feature type="chain" id="PRO_5044987393" description="Phospholipase A1" evidence="18">
    <location>
        <begin position="25"/>
        <end position="312"/>
    </location>
</feature>
<dbReference type="CDD" id="cd00541">
    <property type="entry name" value="OMPLA"/>
    <property type="match status" value="1"/>
</dbReference>
<keyword evidence="16" id="KW-0472">Membrane</keyword>
<proteinExistence type="inferred from homology"/>
<comment type="cofactor">
    <cofactor evidence="18">
        <name>Ca(2+)</name>
        <dbReference type="ChEBI" id="CHEBI:29108"/>
    </cofactor>
    <text evidence="18">Binds 1 Ca(2+) ion per monomer. In the dimeric form the Ca(2+) is bound by different amino acids with binding of each Ca(2+) shared with ligands coming from each monomer. The Ca(2+) ion may have a role in catalysis.</text>
</comment>
<evidence type="ECO:0000256" key="2">
    <source>
        <dbReference type="ARBA" id="ARBA00001604"/>
    </source>
</evidence>
<dbReference type="EMBL" id="JAJEWP010000004">
    <property type="protein sequence ID" value="MCC2617412.1"/>
    <property type="molecule type" value="Genomic_DNA"/>
</dbReference>
<keyword evidence="9" id="KW-0812">Transmembrane</keyword>
<evidence type="ECO:0000256" key="9">
    <source>
        <dbReference type="ARBA" id="ARBA00022692"/>
    </source>
</evidence>
<keyword evidence="15 18" id="KW-0443">Lipid metabolism</keyword>
<evidence type="ECO:0000256" key="3">
    <source>
        <dbReference type="ARBA" id="ARBA00010525"/>
    </source>
</evidence>
<name>A0ABS8GA42_9ALTE</name>
<comment type="subcellular location">
    <subcellularLocation>
        <location evidence="18">Cell outer membrane</location>
        <topology evidence="18">Multi-pass membrane protein</topology>
    </subcellularLocation>
    <text evidence="18">One of the very few enzymes located there.</text>
</comment>
<dbReference type="InterPro" id="IPR003187">
    <property type="entry name" value="PLipase_A1"/>
</dbReference>
<dbReference type="PRINTS" id="PR01486">
    <property type="entry name" value="PHPHLIPASEA1"/>
</dbReference>
<evidence type="ECO:0000256" key="13">
    <source>
        <dbReference type="ARBA" id="ARBA00022837"/>
    </source>
</evidence>
<dbReference type="PANTHER" id="PTHR40457">
    <property type="entry name" value="PHOSPHOLIPASE A1"/>
    <property type="match status" value="1"/>
</dbReference>
<evidence type="ECO:0000313" key="19">
    <source>
        <dbReference type="EMBL" id="MCC2617412.1"/>
    </source>
</evidence>
<keyword evidence="14 18" id="KW-0442">Lipid degradation</keyword>
<evidence type="ECO:0000313" key="20">
    <source>
        <dbReference type="Proteomes" id="UP001520878"/>
    </source>
</evidence>
<keyword evidence="13 18" id="KW-0106">Calcium</keyword>
<comment type="function">
    <text evidence="18">Hydrolysis of phosphatidylcholine with phospholipase A2 (EC 3.1.1.4) and phospholipase A1 (EC 3.1.1.32) activities.</text>
</comment>
<evidence type="ECO:0000256" key="4">
    <source>
        <dbReference type="ARBA" id="ARBA00011702"/>
    </source>
</evidence>
<keyword evidence="20" id="KW-1185">Reference proteome</keyword>
<sequence>MVSFRTYLIAGLLMALYHPFDSCANTAQQAPVEEVTEQTSEEPAAPILEERMKADRDALKNPFAITQHRPNYLLPYSHVSNPNPLGNNEDSQNSIDNNEAKFQISMRMPIYQQDDRLDGVYFGFTVKSFWQLYNSDASKPFRETNYEPEVFYEWHSDIRFLGYDFNIARLGINHQSNGQSGIRSRSWNRIYASLLFSDQDEFYFLKAWYRIKEEEKLDPNDVTGDDNPDITHYLGHLELGYGTRFGKWQLMTMLRNNLKSSDNKGSIELNLTYPVTERYSVLLQYFNGYGDSLIDYNRHQQRIGIGVQLTFL</sequence>
<evidence type="ECO:0000256" key="7">
    <source>
        <dbReference type="ARBA" id="ARBA00021726"/>
    </source>
</evidence>
<evidence type="ECO:0000256" key="6">
    <source>
        <dbReference type="ARBA" id="ARBA00013278"/>
    </source>
</evidence>
<dbReference type="InterPro" id="IPR036541">
    <property type="entry name" value="PLipase_A1_sf"/>
</dbReference>
<dbReference type="RefSeq" id="WP_229161541.1">
    <property type="nucleotide sequence ID" value="NZ_JAJEWP010000004.1"/>
</dbReference>
<evidence type="ECO:0000256" key="8">
    <source>
        <dbReference type="ARBA" id="ARBA00022452"/>
    </source>
</evidence>
<dbReference type="Proteomes" id="UP001520878">
    <property type="component" value="Unassembled WGS sequence"/>
</dbReference>
<evidence type="ECO:0000256" key="12">
    <source>
        <dbReference type="ARBA" id="ARBA00022801"/>
    </source>
</evidence>
<keyword evidence="11 18" id="KW-0732">Signal</keyword>
<keyword evidence="17 18" id="KW-0998">Cell outer membrane</keyword>
<dbReference type="SUPFAM" id="SSF56931">
    <property type="entry name" value="Outer membrane phospholipase A (OMPLA)"/>
    <property type="match status" value="1"/>
</dbReference>
<comment type="caution">
    <text evidence="19">The sequence shown here is derived from an EMBL/GenBank/DDBJ whole genome shotgun (WGS) entry which is preliminary data.</text>
</comment>
<evidence type="ECO:0000256" key="14">
    <source>
        <dbReference type="ARBA" id="ARBA00022963"/>
    </source>
</evidence>
<comment type="catalytic activity">
    <reaction evidence="2 18">
        <text>a 1,2-diacyl-sn-glycero-3-phosphocholine + H2O = a 1-acyl-sn-glycero-3-phosphocholine + a fatty acid + H(+)</text>
        <dbReference type="Rhea" id="RHEA:15801"/>
        <dbReference type="ChEBI" id="CHEBI:15377"/>
        <dbReference type="ChEBI" id="CHEBI:15378"/>
        <dbReference type="ChEBI" id="CHEBI:28868"/>
        <dbReference type="ChEBI" id="CHEBI:57643"/>
        <dbReference type="ChEBI" id="CHEBI:58168"/>
        <dbReference type="EC" id="3.1.1.4"/>
    </reaction>
</comment>
<evidence type="ECO:0000256" key="10">
    <source>
        <dbReference type="ARBA" id="ARBA00022723"/>
    </source>
</evidence>
<evidence type="ECO:0000256" key="18">
    <source>
        <dbReference type="RuleBase" id="RU366027"/>
    </source>
</evidence>
<evidence type="ECO:0000256" key="15">
    <source>
        <dbReference type="ARBA" id="ARBA00023098"/>
    </source>
</evidence>
<dbReference type="Gene3D" id="2.40.230.10">
    <property type="entry name" value="Phospholipase A1"/>
    <property type="match status" value="1"/>
</dbReference>
<comment type="catalytic activity">
    <reaction evidence="1 18">
        <text>a 1,2-diacyl-sn-glycero-3-phosphocholine + H2O = a 2-acyl-sn-glycero-3-phosphocholine + a fatty acid + H(+)</text>
        <dbReference type="Rhea" id="RHEA:18689"/>
        <dbReference type="ChEBI" id="CHEBI:15377"/>
        <dbReference type="ChEBI" id="CHEBI:15378"/>
        <dbReference type="ChEBI" id="CHEBI:28868"/>
        <dbReference type="ChEBI" id="CHEBI:57643"/>
        <dbReference type="ChEBI" id="CHEBI:57875"/>
        <dbReference type="EC" id="3.1.1.32"/>
    </reaction>
</comment>
<accession>A0ABS8GA42</accession>
<evidence type="ECO:0000256" key="17">
    <source>
        <dbReference type="ARBA" id="ARBA00023237"/>
    </source>
</evidence>
<evidence type="ECO:0000256" key="16">
    <source>
        <dbReference type="ARBA" id="ARBA00023136"/>
    </source>
</evidence>
<keyword evidence="10 18" id="KW-0479">Metal-binding</keyword>
<dbReference type="PANTHER" id="PTHR40457:SF1">
    <property type="entry name" value="PHOSPHOLIPASE A1"/>
    <property type="match status" value="1"/>
</dbReference>